<dbReference type="PANTHER" id="PTHR38425:SF1">
    <property type="entry name" value="LONG CHRONOLOGICAL LIFESPAN PROTEIN 2"/>
    <property type="match status" value="1"/>
</dbReference>
<dbReference type="InterPro" id="IPR034543">
    <property type="entry name" value="LCL2"/>
</dbReference>
<dbReference type="GO" id="GO:0036503">
    <property type="term" value="P:ERAD pathway"/>
    <property type="evidence" value="ECO:0007669"/>
    <property type="project" value="TreeGrafter"/>
</dbReference>
<dbReference type="Proteomes" id="UP001201163">
    <property type="component" value="Unassembled WGS sequence"/>
</dbReference>
<evidence type="ECO:0000313" key="6">
    <source>
        <dbReference type="Proteomes" id="UP001201163"/>
    </source>
</evidence>
<organism evidence="5 6">
    <name type="scientific">Lactarius akahatsu</name>
    <dbReference type="NCBI Taxonomy" id="416441"/>
    <lineage>
        <taxon>Eukaryota</taxon>
        <taxon>Fungi</taxon>
        <taxon>Dikarya</taxon>
        <taxon>Basidiomycota</taxon>
        <taxon>Agaricomycotina</taxon>
        <taxon>Agaricomycetes</taxon>
        <taxon>Russulales</taxon>
        <taxon>Russulaceae</taxon>
        <taxon>Lactarius</taxon>
    </lineage>
</organism>
<evidence type="ECO:0000313" key="5">
    <source>
        <dbReference type="EMBL" id="KAH8990965.1"/>
    </source>
</evidence>
<dbReference type="PANTHER" id="PTHR38425">
    <property type="entry name" value="LONG CHRONOLOGICAL LIFESPAN PROTEIN 2"/>
    <property type="match status" value="1"/>
</dbReference>
<gene>
    <name evidence="5" type="ORF">EDB92DRAFT_1798508</name>
</gene>
<protein>
    <recommendedName>
        <fullName evidence="2">Long chronological lifespan protein 2</fullName>
    </recommendedName>
</protein>
<dbReference type="EMBL" id="JAKELL010000028">
    <property type="protein sequence ID" value="KAH8990965.1"/>
    <property type="molecule type" value="Genomic_DNA"/>
</dbReference>
<evidence type="ECO:0000256" key="2">
    <source>
        <dbReference type="ARBA" id="ARBA00018534"/>
    </source>
</evidence>
<keyword evidence="3 4" id="KW-0732">Signal</keyword>
<evidence type="ECO:0000256" key="3">
    <source>
        <dbReference type="ARBA" id="ARBA00022729"/>
    </source>
</evidence>
<comment type="caution">
    <text evidence="5">The sequence shown here is derived from an EMBL/GenBank/DDBJ whole genome shotgun (WGS) entry which is preliminary data.</text>
</comment>
<keyword evidence="6" id="KW-1185">Reference proteome</keyword>
<evidence type="ECO:0000256" key="4">
    <source>
        <dbReference type="SAM" id="SignalP"/>
    </source>
</evidence>
<reference evidence="5" key="1">
    <citation type="submission" date="2022-01" db="EMBL/GenBank/DDBJ databases">
        <title>Comparative genomics reveals a dynamic genome evolution in the ectomycorrhizal milk-cap (Lactarius) mushrooms.</title>
        <authorList>
            <consortium name="DOE Joint Genome Institute"/>
            <person name="Lebreton A."/>
            <person name="Tang N."/>
            <person name="Kuo A."/>
            <person name="LaButti K."/>
            <person name="Drula E."/>
            <person name="Barry K."/>
            <person name="Clum A."/>
            <person name="Lipzen A."/>
            <person name="Mousain D."/>
            <person name="Ng V."/>
            <person name="Wang R."/>
            <person name="Wang X."/>
            <person name="Dai Y."/>
            <person name="Henrissat B."/>
            <person name="Grigoriev I.V."/>
            <person name="Guerin-Laguette A."/>
            <person name="Yu F."/>
            <person name="Martin F.M."/>
        </authorList>
    </citation>
    <scope>NUCLEOTIDE SEQUENCE</scope>
    <source>
        <strain evidence="5">QP</strain>
    </source>
</reference>
<evidence type="ECO:0000256" key="1">
    <source>
        <dbReference type="ARBA" id="ARBA00010545"/>
    </source>
</evidence>
<sequence length="116" mass="12783">MLSRLSLLALIFAFFTLANAQFQFFGDMFGHPQQQQQQPSGGQQWAMHAESLSCSEYLCPDTLLCVKRPIDCPCPIVQDVKCVVPDAQEVGGGTRLCIRGGTNCAQVEKLAKKFTK</sequence>
<proteinExistence type="inferred from homology"/>
<accession>A0AAD4QDI5</accession>
<comment type="similarity">
    <text evidence="1">Belongs to the LCL2 family.</text>
</comment>
<feature type="chain" id="PRO_5042198129" description="Long chronological lifespan protein 2" evidence="4">
    <location>
        <begin position="21"/>
        <end position="116"/>
    </location>
</feature>
<name>A0AAD4QDI5_9AGAM</name>
<feature type="signal peptide" evidence="4">
    <location>
        <begin position="1"/>
        <end position="20"/>
    </location>
</feature>
<dbReference type="AlphaFoldDB" id="A0AAD4QDI5"/>